<sequence>MPPHRPPSTSLAAARRQQDGIRRVSFSETRVTSSRLYDSDDDSINERLREEEEERALSELHGEAQDDEGKTTITSSNKRKTTDESEKDIAQELDQEEKKKIKKPRPQLLASNLTGDNGLIKIPTAMKRIKYKPKKGKKRDIDAAASYCQNLMKAYQTFCDDLFPSMNFEDVLLKIEQLGAKKEVKAFLQNTRDSVRREYMEKLCGPERAGELLKELDQRIIEQRYADDEEDELAAGDMPMPMDSQPSAALQETKPQDNNTDTGAISQEPSYQSNANPTAESDNEEAEASFEEEYPEMQEEHMEANFEEEAAAAEAAIVENPLPKTQQSTDDKQTSDDEEQEATFDDDKNEGEDSPSFGGGDKPKHDPSSKDGFKSDALGSTKEDQTTDAVDES</sequence>
<evidence type="ECO:0000259" key="8">
    <source>
        <dbReference type="Pfam" id="PF07962"/>
    </source>
</evidence>
<keyword evidence="5 6" id="KW-0131">Cell cycle</keyword>
<evidence type="ECO:0000256" key="6">
    <source>
        <dbReference type="RuleBase" id="RU366049"/>
    </source>
</evidence>
<evidence type="ECO:0000313" key="10">
    <source>
        <dbReference type="Proteomes" id="UP001153069"/>
    </source>
</evidence>
<dbReference type="GO" id="GO:0043111">
    <property type="term" value="P:replication fork arrest"/>
    <property type="evidence" value="ECO:0007669"/>
    <property type="project" value="TreeGrafter"/>
</dbReference>
<feature type="compositionally biased region" description="Acidic residues" evidence="7">
    <location>
        <begin position="281"/>
        <end position="297"/>
    </location>
</feature>
<feature type="compositionally biased region" description="Acidic residues" evidence="7">
    <location>
        <begin position="336"/>
        <end position="353"/>
    </location>
</feature>
<feature type="compositionally biased region" description="Basic and acidic residues" evidence="7">
    <location>
        <begin position="44"/>
        <end position="70"/>
    </location>
</feature>
<dbReference type="PANTHER" id="PTHR13220">
    <property type="entry name" value="TIMELESS INTERACTING-RELATED"/>
    <property type="match status" value="1"/>
</dbReference>
<evidence type="ECO:0000313" key="9">
    <source>
        <dbReference type="EMBL" id="CAB9519864.1"/>
    </source>
</evidence>
<keyword evidence="4 6" id="KW-0539">Nucleus</keyword>
<dbReference type="Pfam" id="PF07962">
    <property type="entry name" value="Swi3"/>
    <property type="match status" value="1"/>
</dbReference>
<dbReference type="EMBL" id="CAICTM010001051">
    <property type="protein sequence ID" value="CAB9519864.1"/>
    <property type="molecule type" value="Genomic_DNA"/>
</dbReference>
<comment type="similarity">
    <text evidence="2 6">Belongs to the CSM3 family.</text>
</comment>
<feature type="region of interest" description="Disordered" evidence="7">
    <location>
        <begin position="234"/>
        <end position="393"/>
    </location>
</feature>
<protein>
    <submittedName>
        <fullName evidence="9">Replication Fork Protection Component Swi3</fullName>
    </submittedName>
</protein>
<dbReference type="OrthoDB" id="49454at2759"/>
<feature type="region of interest" description="Disordered" evidence="7">
    <location>
        <begin position="1"/>
        <end position="112"/>
    </location>
</feature>
<evidence type="ECO:0000256" key="4">
    <source>
        <dbReference type="ARBA" id="ARBA00023242"/>
    </source>
</evidence>
<keyword evidence="3 6" id="KW-0227">DNA damage</keyword>
<evidence type="ECO:0000256" key="5">
    <source>
        <dbReference type="ARBA" id="ARBA00023306"/>
    </source>
</evidence>
<dbReference type="GO" id="GO:0000076">
    <property type="term" value="P:DNA replication checkpoint signaling"/>
    <property type="evidence" value="ECO:0007669"/>
    <property type="project" value="UniProtKB-UniRule"/>
</dbReference>
<evidence type="ECO:0000256" key="3">
    <source>
        <dbReference type="ARBA" id="ARBA00022763"/>
    </source>
</evidence>
<feature type="compositionally biased region" description="Basic and acidic residues" evidence="7">
    <location>
        <begin position="80"/>
        <end position="90"/>
    </location>
</feature>
<keyword evidence="10" id="KW-1185">Reference proteome</keyword>
<evidence type="ECO:0000256" key="7">
    <source>
        <dbReference type="SAM" id="MobiDB-lite"/>
    </source>
</evidence>
<feature type="domain" description="Chromosome segregation in meiosis protein 3" evidence="8">
    <location>
        <begin position="110"/>
        <end position="194"/>
    </location>
</feature>
<evidence type="ECO:0000256" key="1">
    <source>
        <dbReference type="ARBA" id="ARBA00004123"/>
    </source>
</evidence>
<dbReference type="AlphaFoldDB" id="A0A9N8EGN6"/>
<dbReference type="Proteomes" id="UP001153069">
    <property type="component" value="Unassembled WGS sequence"/>
</dbReference>
<dbReference type="InterPro" id="IPR012923">
    <property type="entry name" value="Csm3"/>
</dbReference>
<feature type="compositionally biased region" description="Polar residues" evidence="7">
    <location>
        <begin position="26"/>
        <end position="36"/>
    </location>
</feature>
<feature type="compositionally biased region" description="Basic and acidic residues" evidence="7">
    <location>
        <begin position="361"/>
        <end position="374"/>
    </location>
</feature>
<evidence type="ECO:0000256" key="2">
    <source>
        <dbReference type="ARBA" id="ARBA00006075"/>
    </source>
</evidence>
<proteinExistence type="inferred from homology"/>
<dbReference type="InterPro" id="IPR040038">
    <property type="entry name" value="TIPIN/Csm3/Swi3"/>
</dbReference>
<reference evidence="9" key="1">
    <citation type="submission" date="2020-06" db="EMBL/GenBank/DDBJ databases">
        <authorList>
            <consortium name="Plant Systems Biology data submission"/>
        </authorList>
    </citation>
    <scope>NUCLEOTIDE SEQUENCE</scope>
    <source>
        <strain evidence="9">D6</strain>
    </source>
</reference>
<dbReference type="GO" id="GO:0031298">
    <property type="term" value="C:replication fork protection complex"/>
    <property type="evidence" value="ECO:0007669"/>
    <property type="project" value="TreeGrafter"/>
</dbReference>
<dbReference type="GO" id="GO:0003677">
    <property type="term" value="F:DNA binding"/>
    <property type="evidence" value="ECO:0007669"/>
    <property type="project" value="TreeGrafter"/>
</dbReference>
<dbReference type="PANTHER" id="PTHR13220:SF11">
    <property type="entry name" value="TIMELESS-INTERACTING PROTEIN"/>
    <property type="match status" value="1"/>
</dbReference>
<dbReference type="GO" id="GO:0006974">
    <property type="term" value="P:DNA damage response"/>
    <property type="evidence" value="ECO:0007669"/>
    <property type="project" value="UniProtKB-KW"/>
</dbReference>
<comment type="function">
    <text evidence="6">Plays an important role in the control of DNA replication and the maintenance of replication fork stability.</text>
</comment>
<comment type="caution">
    <text evidence="9">The sequence shown here is derived from an EMBL/GenBank/DDBJ whole genome shotgun (WGS) entry which is preliminary data.</text>
</comment>
<dbReference type="GO" id="GO:0031297">
    <property type="term" value="P:replication fork processing"/>
    <property type="evidence" value="ECO:0007669"/>
    <property type="project" value="UniProtKB-UniRule"/>
</dbReference>
<name>A0A9N8EGN6_9STRA</name>
<accession>A0A9N8EGN6</accession>
<feature type="compositionally biased region" description="Polar residues" evidence="7">
    <location>
        <begin position="256"/>
        <end position="278"/>
    </location>
</feature>
<gene>
    <name evidence="9" type="ORF">SEMRO_1053_G235870.1</name>
</gene>
<organism evidence="9 10">
    <name type="scientific">Seminavis robusta</name>
    <dbReference type="NCBI Taxonomy" id="568900"/>
    <lineage>
        <taxon>Eukaryota</taxon>
        <taxon>Sar</taxon>
        <taxon>Stramenopiles</taxon>
        <taxon>Ochrophyta</taxon>
        <taxon>Bacillariophyta</taxon>
        <taxon>Bacillariophyceae</taxon>
        <taxon>Bacillariophycidae</taxon>
        <taxon>Naviculales</taxon>
        <taxon>Naviculaceae</taxon>
        <taxon>Seminavis</taxon>
    </lineage>
</organism>
<comment type="subcellular location">
    <subcellularLocation>
        <location evidence="1 6">Nucleus</location>
    </subcellularLocation>
</comment>